<keyword evidence="1" id="KW-0472">Membrane</keyword>
<accession>A0A1I6RNG5</accession>
<dbReference type="Proteomes" id="UP000198852">
    <property type="component" value="Unassembled WGS sequence"/>
</dbReference>
<evidence type="ECO:0000313" key="3">
    <source>
        <dbReference type="Proteomes" id="UP000198852"/>
    </source>
</evidence>
<gene>
    <name evidence="2" type="ORF">SAMN05660874_02430</name>
</gene>
<name>A0A1I6RNG5_9PSEU</name>
<keyword evidence="1" id="KW-1133">Transmembrane helix</keyword>
<dbReference type="EMBL" id="FOZX01000003">
    <property type="protein sequence ID" value="SFS66249.1"/>
    <property type="molecule type" value="Genomic_DNA"/>
</dbReference>
<proteinExistence type="predicted"/>
<protein>
    <submittedName>
        <fullName evidence="2">Uncharacterized protein</fullName>
    </submittedName>
</protein>
<reference evidence="3" key="1">
    <citation type="submission" date="2016-10" db="EMBL/GenBank/DDBJ databases">
        <authorList>
            <person name="Varghese N."/>
            <person name="Submissions S."/>
        </authorList>
    </citation>
    <scope>NUCLEOTIDE SEQUENCE [LARGE SCALE GENOMIC DNA]</scope>
    <source>
        <strain evidence="3">DSM 44771</strain>
    </source>
</reference>
<dbReference type="AlphaFoldDB" id="A0A1I6RNG5"/>
<sequence>MSARYRYRCGECPFRTPWTSASQAAERRTRHCARHHPDLPPSGRVERRRPPFEGLPTLVLVATLLLLLPVLVLCAHVQP</sequence>
<keyword evidence="1" id="KW-0812">Transmembrane</keyword>
<organism evidence="2 3">
    <name type="scientific">Saccharopolyspora flava</name>
    <dbReference type="NCBI Taxonomy" id="95161"/>
    <lineage>
        <taxon>Bacteria</taxon>
        <taxon>Bacillati</taxon>
        <taxon>Actinomycetota</taxon>
        <taxon>Actinomycetes</taxon>
        <taxon>Pseudonocardiales</taxon>
        <taxon>Pseudonocardiaceae</taxon>
        <taxon>Saccharopolyspora</taxon>
    </lineage>
</organism>
<evidence type="ECO:0000256" key="1">
    <source>
        <dbReference type="SAM" id="Phobius"/>
    </source>
</evidence>
<keyword evidence="3" id="KW-1185">Reference proteome</keyword>
<evidence type="ECO:0000313" key="2">
    <source>
        <dbReference type="EMBL" id="SFS66249.1"/>
    </source>
</evidence>
<feature type="transmembrane region" description="Helical" evidence="1">
    <location>
        <begin position="57"/>
        <end position="78"/>
    </location>
</feature>
<dbReference type="OrthoDB" id="3872738at2"/>
<dbReference type="RefSeq" id="WP_093416287.1">
    <property type="nucleotide sequence ID" value="NZ_FOZX01000003.1"/>
</dbReference>